<dbReference type="EMBL" id="FLQV01003337">
    <property type="protein sequence ID" value="SBT02357.1"/>
    <property type="molecule type" value="Genomic_DNA"/>
</dbReference>
<organism evidence="1 2">
    <name type="scientific">Plasmodium ovale curtisi</name>
    <dbReference type="NCBI Taxonomy" id="864141"/>
    <lineage>
        <taxon>Eukaryota</taxon>
        <taxon>Sar</taxon>
        <taxon>Alveolata</taxon>
        <taxon>Apicomplexa</taxon>
        <taxon>Aconoidasida</taxon>
        <taxon>Haemosporida</taxon>
        <taxon>Plasmodiidae</taxon>
        <taxon>Plasmodium</taxon>
        <taxon>Plasmodium (Plasmodium)</taxon>
    </lineage>
</organism>
<name>A0A1A8XAT9_PLAOA</name>
<reference evidence="2" key="1">
    <citation type="submission" date="2016-05" db="EMBL/GenBank/DDBJ databases">
        <authorList>
            <person name="Naeem Raeece"/>
        </authorList>
    </citation>
    <scope>NUCLEOTIDE SEQUENCE [LARGE SCALE GENOMIC DNA]</scope>
</reference>
<dbReference type="AlphaFoldDB" id="A0A1A8XAT9"/>
<dbReference type="Proteomes" id="UP000078546">
    <property type="component" value="Unassembled WGS sequence"/>
</dbReference>
<sequence length="349" mass="40904">MTRKIVTGTYTFCINSNYYEGFVKYVKYKRCDVEKKDICEVGKEDSRNVGKKDSCNIGQEDNCNVGKENSCDKLSTSMTFSNNMHGKDICQEFKFLYKSLKEKSIVKTITGDIFSDNDCNFLNYWLNGRLRDNVKYGAIDVKDFYEKMKDNDVDFFSSNCKLDKHFYNIDTKILENMKLLYNLYDNAVKIISIISNKECTNEEQKLCIDHIKECDKKYKEAMDRCYNSNDDFYNALKYFKDSYKIITEPRFNESNACNSSEFYYFPEYDGVLEKKANAIKISSTLFVLSLALPLIYKYTPFGPFLRAKIRMVKDRWFNPDKNGDELLPLSTDIEDIISDNENYNIGYYS</sequence>
<proteinExistence type="predicted"/>
<gene>
    <name evidence="1" type="ORF">POVCU1_075990</name>
</gene>
<accession>A0A1A8XAT9</accession>
<protein>
    <submittedName>
        <fullName evidence="1">PIR Superfamily Protein</fullName>
    </submittedName>
</protein>
<evidence type="ECO:0000313" key="1">
    <source>
        <dbReference type="EMBL" id="SBT02357.1"/>
    </source>
</evidence>
<evidence type="ECO:0000313" key="2">
    <source>
        <dbReference type="Proteomes" id="UP000078546"/>
    </source>
</evidence>